<evidence type="ECO:0000256" key="3">
    <source>
        <dbReference type="SAM" id="SignalP"/>
    </source>
</evidence>
<gene>
    <name evidence="4" type="ORF">nbrc107696_27750</name>
</gene>
<keyword evidence="2" id="KW-0812">Transmembrane</keyword>
<reference evidence="5" key="1">
    <citation type="submission" date="2019-06" db="EMBL/GenBank/DDBJ databases">
        <title>Gordonia isolated from sludge of a wastewater treatment plant.</title>
        <authorList>
            <person name="Tamura T."/>
            <person name="Aoyama K."/>
            <person name="Kang Y."/>
            <person name="Saito S."/>
            <person name="Akiyama N."/>
            <person name="Yazawa K."/>
            <person name="Gonoi T."/>
            <person name="Mikami Y."/>
        </authorList>
    </citation>
    <scope>NUCLEOTIDE SEQUENCE [LARGE SCALE GENOMIC DNA]</scope>
    <source>
        <strain evidence="5">NBRC 107696</strain>
    </source>
</reference>
<accession>A0A7I9VAH6</accession>
<dbReference type="Proteomes" id="UP000444960">
    <property type="component" value="Unassembled WGS sequence"/>
</dbReference>
<feature type="chain" id="PRO_5029565476" evidence="3">
    <location>
        <begin position="26"/>
        <end position="676"/>
    </location>
</feature>
<evidence type="ECO:0000256" key="1">
    <source>
        <dbReference type="SAM" id="MobiDB-lite"/>
    </source>
</evidence>
<proteinExistence type="predicted"/>
<dbReference type="RefSeq" id="WP_161896009.1">
    <property type="nucleotide sequence ID" value="NZ_BJOV01000005.1"/>
</dbReference>
<feature type="transmembrane region" description="Helical" evidence="2">
    <location>
        <begin position="208"/>
        <end position="231"/>
    </location>
</feature>
<evidence type="ECO:0000256" key="2">
    <source>
        <dbReference type="SAM" id="Phobius"/>
    </source>
</evidence>
<dbReference type="AlphaFoldDB" id="A0A7I9VAH6"/>
<dbReference type="EMBL" id="BJOV01000005">
    <property type="protein sequence ID" value="GEE02329.1"/>
    <property type="molecule type" value="Genomic_DNA"/>
</dbReference>
<comment type="caution">
    <text evidence="4">The sequence shown here is derived from an EMBL/GenBank/DDBJ whole genome shotgun (WGS) entry which is preliminary data.</text>
</comment>
<evidence type="ECO:0000313" key="4">
    <source>
        <dbReference type="EMBL" id="GEE02329.1"/>
    </source>
</evidence>
<keyword evidence="2" id="KW-0472">Membrane</keyword>
<keyword evidence="5" id="KW-1185">Reference proteome</keyword>
<keyword evidence="3" id="KW-0732">Signal</keyword>
<feature type="region of interest" description="Disordered" evidence="1">
    <location>
        <begin position="262"/>
        <end position="281"/>
    </location>
</feature>
<keyword evidence="2" id="KW-1133">Transmembrane helix</keyword>
<organism evidence="4 5">
    <name type="scientific">Gordonia spumicola</name>
    <dbReference type="NCBI Taxonomy" id="589161"/>
    <lineage>
        <taxon>Bacteria</taxon>
        <taxon>Bacillati</taxon>
        <taxon>Actinomycetota</taxon>
        <taxon>Actinomycetes</taxon>
        <taxon>Mycobacteriales</taxon>
        <taxon>Gordoniaceae</taxon>
        <taxon>Gordonia</taxon>
    </lineage>
</organism>
<sequence>MAVRIGHARAAWLAFAVMGGIVASAAGSAAAEPSSATPPAATNTVCETADRLIGAGDPVGAGQLLERPDPGAAGKTYGDACSTQAAAAQQAVVAADGLIDRAVVLRRGTPDSAVREEIGRLIVDARKLNRHVDVRPEVVEFDAPKQAGSAPVDARSRWSAFETDVVGPAWDLLTKGLLALLLAVVAARLLVPVPGIDWRRSASSAKRWGVLGVILGCALAFAPMIVSWIGAPTVAQLVLMVLLGVAVAGSLGRAVSTRQRITIDRGSSSTSSDDGTTPLPSVITSHLEQLGSGPHRGVELTKGTDTTVLDKSTITALVNGGVVDLLKNSVVELLGVSPWRISVTSNKAQTGDGGESGAPVVHTITVSHNRRTRHSYTVTSADLTVGSETIPVEKMVAAAALTSLGEYFVRDFSAEAGTTKWRSLGWSYAAQDKDLPEPVRLELCQRAVAEDPFNMQAQHALWHLTYRDSRDPTTLLAYAEWLDWAEKVVVKRGHDPRSPLRLRMMYTAAAVTLNAQVLMTRSAAPSAPWPDTYSPPPPVSIPSADDAAKRVEKLVRALPGLYADPADPFVRHMWLLAFALMRCSHSPDVAPIGPAARLASEALNWSSVARYNEACRLVMADGDSSDEEIMRLLDFRLLRTESPIEAFGRDPYLTEWMDDRRTAALVERRTARGLSG</sequence>
<feature type="transmembrane region" description="Helical" evidence="2">
    <location>
        <begin position="177"/>
        <end position="196"/>
    </location>
</feature>
<evidence type="ECO:0000313" key="5">
    <source>
        <dbReference type="Proteomes" id="UP000444960"/>
    </source>
</evidence>
<protein>
    <submittedName>
        <fullName evidence="4">Uncharacterized protein</fullName>
    </submittedName>
</protein>
<feature type="compositionally biased region" description="Low complexity" evidence="1">
    <location>
        <begin position="264"/>
        <end position="277"/>
    </location>
</feature>
<feature type="transmembrane region" description="Helical" evidence="2">
    <location>
        <begin position="237"/>
        <end position="255"/>
    </location>
</feature>
<dbReference type="OrthoDB" id="4904217at2"/>
<feature type="signal peptide" evidence="3">
    <location>
        <begin position="1"/>
        <end position="25"/>
    </location>
</feature>
<name>A0A7I9VAH6_9ACTN</name>